<feature type="region of interest" description="Disordered" evidence="4">
    <location>
        <begin position="1"/>
        <end position="60"/>
    </location>
</feature>
<sequence length="604" mass="66124">MEKRSWLWKRKSSDKTPADTESSGSLSSHSERFSDEQEVLRPSPFHAQTKDEGHETNESVKALSEKLSAALLNISAKEDLVNQHAKVAEEAVSGWEKAENEAATLKQQLDAATLQNSALEERVSHLDGALKECVRQLRQAREEREQAIHEAVIKKTRDLDLTKFELEAQIAHLKSQLSRTEPSPNANPSLQAKLDQAERDRDLSTQAAEMASKQHLESIKKVARLEAECRRLRAQVHKASWAPPVSSPKVGVESIADSYSESNDGEPSASGSWASALIAELDQFGKEKSSGTSGLGLGLNISNVGPRDLDLMDDFLEMEKLASMSAAHGGAHDSSGPPLMGSVGPTKPEVDSLSERVKGLEEEVERLKSEKSELEKALAEAEERVEVLRMQLLEAENELTSLRAQLGSANELRQAAKLELEVAGARRSEAEERLEALNKEIGELYERVDSLELRLEEERVFSAGVEAKCRQLEEELKKRNRDAELSTLVSSNGSLKIKQEKELAVAAGKLAECQKTIASLGRQLKALATVDDFMFDAGKPEFSDVDPNLPSNNGSSDLPIINDGESPPSSSSSSSSANDSSEKTRNGFGRLFSRNRSGPRNEKS</sequence>
<dbReference type="eggNOG" id="ENOG502QQJ4">
    <property type="taxonomic scope" value="Eukaryota"/>
</dbReference>
<dbReference type="HOGENOM" id="CLU_012828_1_0_1"/>
<dbReference type="Proteomes" id="UP000017836">
    <property type="component" value="Unassembled WGS sequence"/>
</dbReference>
<name>W1PLN6_AMBTC</name>
<evidence type="ECO:0000256" key="4">
    <source>
        <dbReference type="SAM" id="MobiDB-lite"/>
    </source>
</evidence>
<dbReference type="AlphaFoldDB" id="W1PLN6"/>
<evidence type="ECO:0000256" key="1">
    <source>
        <dbReference type="ARBA" id="ARBA00005921"/>
    </source>
</evidence>
<keyword evidence="2 3" id="KW-0175">Coiled coil</keyword>
<dbReference type="InterPro" id="IPR008587">
    <property type="entry name" value="FPP_plant"/>
</dbReference>
<feature type="region of interest" description="Disordered" evidence="4">
    <location>
        <begin position="175"/>
        <end position="207"/>
    </location>
</feature>
<accession>W1PLN6</accession>
<evidence type="ECO:0000256" key="3">
    <source>
        <dbReference type="SAM" id="Coils"/>
    </source>
</evidence>
<evidence type="ECO:0008006" key="7">
    <source>
        <dbReference type="Google" id="ProtNLM"/>
    </source>
</evidence>
<keyword evidence="6" id="KW-1185">Reference proteome</keyword>
<gene>
    <name evidence="5" type="ORF">AMTR_s00017p00158230</name>
</gene>
<dbReference type="OMA" id="GYFKLAM"/>
<organism evidence="5 6">
    <name type="scientific">Amborella trichopoda</name>
    <dbReference type="NCBI Taxonomy" id="13333"/>
    <lineage>
        <taxon>Eukaryota</taxon>
        <taxon>Viridiplantae</taxon>
        <taxon>Streptophyta</taxon>
        <taxon>Embryophyta</taxon>
        <taxon>Tracheophyta</taxon>
        <taxon>Spermatophyta</taxon>
        <taxon>Magnoliopsida</taxon>
        <taxon>Amborellales</taxon>
        <taxon>Amborellaceae</taxon>
        <taxon>Amborella</taxon>
    </lineage>
</organism>
<feature type="region of interest" description="Disordered" evidence="4">
    <location>
        <begin position="540"/>
        <end position="604"/>
    </location>
</feature>
<comment type="similarity">
    <text evidence="1">Belongs to the FPP family.</text>
</comment>
<dbReference type="Pfam" id="PF05911">
    <property type="entry name" value="FPP"/>
    <property type="match status" value="4"/>
</dbReference>
<feature type="compositionally biased region" description="Basic and acidic residues" evidence="4">
    <location>
        <begin position="1"/>
        <end position="18"/>
    </location>
</feature>
<dbReference type="Gene3D" id="1.10.287.1490">
    <property type="match status" value="1"/>
</dbReference>
<dbReference type="STRING" id="13333.W1PLN6"/>
<feature type="coiled-coil region" evidence="3">
    <location>
        <begin position="350"/>
        <end position="482"/>
    </location>
</feature>
<feature type="compositionally biased region" description="Basic and acidic residues" evidence="4">
    <location>
        <begin position="48"/>
        <end position="58"/>
    </location>
</feature>
<dbReference type="PANTHER" id="PTHR31580">
    <property type="entry name" value="FILAMENT-LIKE PLANT PROTEIN 4"/>
    <property type="match status" value="1"/>
</dbReference>
<feature type="compositionally biased region" description="Polar residues" evidence="4">
    <location>
        <begin position="175"/>
        <end position="190"/>
    </location>
</feature>
<feature type="compositionally biased region" description="Low complexity" evidence="4">
    <location>
        <begin position="566"/>
        <end position="576"/>
    </location>
</feature>
<feature type="region of interest" description="Disordered" evidence="4">
    <location>
        <begin position="326"/>
        <end position="350"/>
    </location>
</feature>
<reference evidence="6" key="1">
    <citation type="journal article" date="2013" name="Science">
        <title>The Amborella genome and the evolution of flowering plants.</title>
        <authorList>
            <consortium name="Amborella Genome Project"/>
        </authorList>
    </citation>
    <scope>NUCLEOTIDE SEQUENCE [LARGE SCALE GENOMIC DNA]</scope>
</reference>
<dbReference type="PANTHER" id="PTHR31580:SF49">
    <property type="entry name" value="FILAMENT-LIKE PLANT PROTEIN 3"/>
    <property type="match status" value="1"/>
</dbReference>
<feature type="compositionally biased region" description="Basic and acidic residues" evidence="4">
    <location>
        <begin position="29"/>
        <end position="39"/>
    </location>
</feature>
<protein>
    <recommendedName>
        <fullName evidence="7">Filament-like plant protein</fullName>
    </recommendedName>
</protein>
<proteinExistence type="inferred from homology"/>
<evidence type="ECO:0000256" key="2">
    <source>
        <dbReference type="ARBA" id="ARBA00023054"/>
    </source>
</evidence>
<dbReference type="SUPFAM" id="SSF57997">
    <property type="entry name" value="Tropomyosin"/>
    <property type="match status" value="1"/>
</dbReference>
<evidence type="ECO:0000313" key="5">
    <source>
        <dbReference type="EMBL" id="ERN08596.1"/>
    </source>
</evidence>
<feature type="coiled-coil region" evidence="3">
    <location>
        <begin position="95"/>
        <end position="150"/>
    </location>
</feature>
<evidence type="ECO:0000313" key="6">
    <source>
        <dbReference type="Proteomes" id="UP000017836"/>
    </source>
</evidence>
<dbReference type="EMBL" id="KI393256">
    <property type="protein sequence ID" value="ERN08596.1"/>
    <property type="molecule type" value="Genomic_DNA"/>
</dbReference>
<dbReference type="Gramene" id="ERN08596">
    <property type="protein sequence ID" value="ERN08596"/>
    <property type="gene ID" value="AMTR_s00017p00158230"/>
</dbReference>